<dbReference type="EMBL" id="WHUF01000003">
    <property type="protein sequence ID" value="MQA20376.1"/>
    <property type="molecule type" value="Genomic_DNA"/>
</dbReference>
<name>A0A843SJ17_9BURK</name>
<gene>
    <name evidence="2" type="ORF">GEV01_12725</name>
</gene>
<accession>A0A843SJ17</accession>
<keyword evidence="1" id="KW-0732">Signal</keyword>
<evidence type="ECO:0000313" key="2">
    <source>
        <dbReference type="EMBL" id="MQA20376.1"/>
    </source>
</evidence>
<dbReference type="Proteomes" id="UP000444318">
    <property type="component" value="Unassembled WGS sequence"/>
</dbReference>
<sequence>MAKTSLVLLTMTPLFHLLTITAFALTAMDARAEAPPFSRFPASENYTGPVAKPIFRTTVDREFRTRLSAAAKQPVNFAGRYVLSTWGCGAQCLMGVILDARSGNVTWLPFTVCCSPDATKEPIEFRRDSTLLVIRGMRNEQGQNGTFYYQYDHDDLRLIPDQPRASD</sequence>
<protein>
    <submittedName>
        <fullName evidence="2">Uncharacterized protein</fullName>
    </submittedName>
</protein>
<dbReference type="AlphaFoldDB" id="A0A843SJ17"/>
<feature type="chain" id="PRO_5032620787" evidence="1">
    <location>
        <begin position="25"/>
        <end position="167"/>
    </location>
</feature>
<reference evidence="2 3" key="1">
    <citation type="submission" date="2019-10" db="EMBL/GenBank/DDBJ databases">
        <title>Two novel species isolated from a subtropical stream in China.</title>
        <authorList>
            <person name="Lu H."/>
        </authorList>
    </citation>
    <scope>NUCLEOTIDE SEQUENCE [LARGE SCALE GENOMIC DNA]</scope>
    <source>
        <strain evidence="2 3">FT103W</strain>
    </source>
</reference>
<feature type="signal peptide" evidence="1">
    <location>
        <begin position="1"/>
        <end position="24"/>
    </location>
</feature>
<evidence type="ECO:0000313" key="3">
    <source>
        <dbReference type="Proteomes" id="UP000444318"/>
    </source>
</evidence>
<comment type="caution">
    <text evidence="2">The sequence shown here is derived from an EMBL/GenBank/DDBJ whole genome shotgun (WGS) entry which is preliminary data.</text>
</comment>
<dbReference type="RefSeq" id="WP_152804779.1">
    <property type="nucleotide sequence ID" value="NZ_WHUF01000003.1"/>
</dbReference>
<proteinExistence type="predicted"/>
<keyword evidence="3" id="KW-1185">Reference proteome</keyword>
<evidence type="ECO:0000256" key="1">
    <source>
        <dbReference type="SAM" id="SignalP"/>
    </source>
</evidence>
<organism evidence="2 3">
    <name type="scientific">Rugamonas rivuli</name>
    <dbReference type="NCBI Taxonomy" id="2743358"/>
    <lineage>
        <taxon>Bacteria</taxon>
        <taxon>Pseudomonadati</taxon>
        <taxon>Pseudomonadota</taxon>
        <taxon>Betaproteobacteria</taxon>
        <taxon>Burkholderiales</taxon>
        <taxon>Oxalobacteraceae</taxon>
        <taxon>Telluria group</taxon>
        <taxon>Rugamonas</taxon>
    </lineage>
</organism>